<organism evidence="1">
    <name type="scientific">Cucumis melo</name>
    <name type="common">Muskmelon</name>
    <dbReference type="NCBI Taxonomy" id="3656"/>
    <lineage>
        <taxon>Eukaryota</taxon>
        <taxon>Viridiplantae</taxon>
        <taxon>Streptophyta</taxon>
        <taxon>Embryophyta</taxon>
        <taxon>Tracheophyta</taxon>
        <taxon>Spermatophyta</taxon>
        <taxon>Magnoliopsida</taxon>
        <taxon>eudicotyledons</taxon>
        <taxon>Gunneridae</taxon>
        <taxon>Pentapetalae</taxon>
        <taxon>rosids</taxon>
        <taxon>fabids</taxon>
        <taxon>Cucurbitales</taxon>
        <taxon>Cucurbitaceae</taxon>
        <taxon>Benincaseae</taxon>
        <taxon>Cucumis</taxon>
    </lineage>
</organism>
<dbReference type="Gramene" id="MELO3C031106.2.1">
    <property type="protein sequence ID" value="MELO3C031106.2.1"/>
    <property type="gene ID" value="MELO3C031106.2"/>
</dbReference>
<protein>
    <submittedName>
        <fullName evidence="1">Uncharacterized protein</fullName>
    </submittedName>
</protein>
<reference evidence="1" key="1">
    <citation type="submission" date="2023-03" db="UniProtKB">
        <authorList>
            <consortium name="EnsemblPlants"/>
        </authorList>
    </citation>
    <scope>IDENTIFICATION</scope>
</reference>
<accession>A0A9I9EAK4</accession>
<dbReference type="EnsemblPlants" id="MELO3C034890.2.1">
    <property type="protein sequence ID" value="MELO3C034890.2.1"/>
    <property type="gene ID" value="MELO3C034890.2"/>
</dbReference>
<sequence>MEDETVVKMDKILKSVLIKLDPRIDDYFPILTPFFSRERNRVNLVRKKQVEFVVELINRR</sequence>
<dbReference type="EnsemblPlants" id="MELO3C031106.2.1">
    <property type="protein sequence ID" value="MELO3C031106.2.1"/>
    <property type="gene ID" value="MELO3C031106.2"/>
</dbReference>
<name>A0A9I9EAK4_CUCME</name>
<proteinExistence type="predicted"/>
<dbReference type="Gramene" id="MELO3C034890.2.1">
    <property type="protein sequence ID" value="MELO3C034890.2.1"/>
    <property type="gene ID" value="MELO3C034890.2"/>
</dbReference>
<evidence type="ECO:0000313" key="1">
    <source>
        <dbReference type="EnsemblPlants" id="MELO3C031106.2.1"/>
    </source>
</evidence>
<dbReference type="AlphaFoldDB" id="A0A9I9EAK4"/>